<comment type="caution">
    <text evidence="2">The sequence shown here is derived from an EMBL/GenBank/DDBJ whole genome shotgun (WGS) entry which is preliminary data.</text>
</comment>
<name>A0A2H0ND91_9BACT</name>
<protein>
    <recommendedName>
        <fullName evidence="4">Baseplate protein J-like domain-containing protein</fullName>
    </recommendedName>
</protein>
<proteinExistence type="predicted"/>
<sequence length="375" mass="42403">MVKKHSSKQNRVYIKIVIFFLFLTLVAIFVIVHFALTKVTIKVYSNLENKTASVLVEIQPESTEQISSEAILGKILTTEFKLETSVPSNEEVTQSDKAGGYVTIYNNYSKSQILVKTTRLLTTDNKLYRLADRVDIPAGGQVTVWAEADQAGEQYVIEPTKFTIPGLWIGLQDKIYAENLDGMKLQAVPKQTVTTKNLEEAQEKITAEAKIKSLATFNENLSKNLKIGPDRLSLQFETIDTSLAGQVSPETYLKQNITAYGLVFTEEDLYDLAQKKFARELDSSQALVEFKPENFSYSILEINPEKDKAVLEVKIEAVVSANSNLLNIDKEKLIGLDYQGIQNYFQELKIEKADVKFFPFWVKKVPKLKDHIIIE</sequence>
<reference evidence="2 3" key="1">
    <citation type="submission" date="2017-09" db="EMBL/GenBank/DDBJ databases">
        <title>Depth-based differentiation of microbial function through sediment-hosted aquifers and enrichment of novel symbionts in the deep terrestrial subsurface.</title>
        <authorList>
            <person name="Probst A.J."/>
            <person name="Ladd B."/>
            <person name="Jarett J.K."/>
            <person name="Geller-Mcgrath D.E."/>
            <person name="Sieber C.M."/>
            <person name="Emerson J.B."/>
            <person name="Anantharaman K."/>
            <person name="Thomas B.C."/>
            <person name="Malmstrom R."/>
            <person name="Stieglmeier M."/>
            <person name="Klingl A."/>
            <person name="Woyke T."/>
            <person name="Ryan C.M."/>
            <person name="Banfield J.F."/>
        </authorList>
    </citation>
    <scope>NUCLEOTIDE SEQUENCE [LARGE SCALE GENOMIC DNA]</scope>
    <source>
        <strain evidence="2">CG11_big_fil_rev_8_21_14_0_20_36_20</strain>
    </source>
</reference>
<keyword evidence="1" id="KW-0812">Transmembrane</keyword>
<dbReference type="Proteomes" id="UP000230564">
    <property type="component" value="Unassembled WGS sequence"/>
</dbReference>
<dbReference type="EMBL" id="PCWQ01000023">
    <property type="protein sequence ID" value="PIR06046.1"/>
    <property type="molecule type" value="Genomic_DNA"/>
</dbReference>
<evidence type="ECO:0008006" key="4">
    <source>
        <dbReference type="Google" id="ProtNLM"/>
    </source>
</evidence>
<organism evidence="2 3">
    <name type="scientific">Candidatus Komeilibacteria bacterium CG11_big_fil_rev_8_21_14_0_20_36_20</name>
    <dbReference type="NCBI Taxonomy" id="1974477"/>
    <lineage>
        <taxon>Bacteria</taxon>
        <taxon>Candidatus Komeiliibacteriota</taxon>
    </lineage>
</organism>
<keyword evidence="1" id="KW-0472">Membrane</keyword>
<accession>A0A2H0ND91</accession>
<feature type="transmembrane region" description="Helical" evidence="1">
    <location>
        <begin position="12"/>
        <end position="36"/>
    </location>
</feature>
<gene>
    <name evidence="2" type="ORF">COV55_04940</name>
</gene>
<keyword evidence="1" id="KW-1133">Transmembrane helix</keyword>
<evidence type="ECO:0000256" key="1">
    <source>
        <dbReference type="SAM" id="Phobius"/>
    </source>
</evidence>
<evidence type="ECO:0000313" key="2">
    <source>
        <dbReference type="EMBL" id="PIR06046.1"/>
    </source>
</evidence>
<evidence type="ECO:0000313" key="3">
    <source>
        <dbReference type="Proteomes" id="UP000230564"/>
    </source>
</evidence>
<dbReference type="AlphaFoldDB" id="A0A2H0ND91"/>